<dbReference type="InterPro" id="IPR002547">
    <property type="entry name" value="tRNA-bd_dom"/>
</dbReference>
<dbReference type="GO" id="GO:0005737">
    <property type="term" value="C:cytoplasm"/>
    <property type="evidence" value="ECO:0007669"/>
    <property type="project" value="UniProtKB-SubCell"/>
</dbReference>
<dbReference type="GO" id="GO:0004825">
    <property type="term" value="F:methionine-tRNA ligase activity"/>
    <property type="evidence" value="ECO:0007669"/>
    <property type="project" value="UniProtKB-EC"/>
</dbReference>
<keyword evidence="11" id="KW-0694">RNA-binding</keyword>
<evidence type="ECO:0000256" key="14">
    <source>
        <dbReference type="ARBA" id="ARBA00030904"/>
    </source>
</evidence>
<name>L0AB28_CALLD</name>
<dbReference type="PANTHER" id="PTHR11586:SF37">
    <property type="entry name" value="TRNA-BINDING DOMAIN-CONTAINING PROTEIN"/>
    <property type="match status" value="1"/>
</dbReference>
<keyword evidence="8" id="KW-0436">Ligase</keyword>
<evidence type="ECO:0000256" key="6">
    <source>
        <dbReference type="ARBA" id="ARBA00022490"/>
    </source>
</evidence>
<gene>
    <name evidence="17" type="ordered locus">Calag_0484</name>
</gene>
<dbReference type="HOGENOM" id="CLU_065946_3_1_2"/>
<evidence type="ECO:0000256" key="10">
    <source>
        <dbReference type="ARBA" id="ARBA00022840"/>
    </source>
</evidence>
<dbReference type="EC" id="6.1.1.10" evidence="4"/>
<evidence type="ECO:0000313" key="17">
    <source>
        <dbReference type="EMBL" id="AFZ70250.1"/>
    </source>
</evidence>
<keyword evidence="10" id="KW-0067">ATP-binding</keyword>
<accession>L0AB28</accession>
<dbReference type="PANTHER" id="PTHR11586">
    <property type="entry name" value="TRNA-AMINOACYLATION COFACTOR ARC1 FAMILY MEMBER"/>
    <property type="match status" value="1"/>
</dbReference>
<dbReference type="OrthoDB" id="30609at2157"/>
<keyword evidence="6" id="KW-0963">Cytoplasm</keyword>
<dbReference type="Gene3D" id="2.40.50.140">
    <property type="entry name" value="Nucleic acid-binding proteins"/>
    <property type="match status" value="1"/>
</dbReference>
<dbReference type="GO" id="GO:0006431">
    <property type="term" value="P:methionyl-tRNA aminoacylation"/>
    <property type="evidence" value="ECO:0007669"/>
    <property type="project" value="InterPro"/>
</dbReference>
<evidence type="ECO:0000313" key="18">
    <source>
        <dbReference type="Proteomes" id="UP000010469"/>
    </source>
</evidence>
<evidence type="ECO:0000256" key="12">
    <source>
        <dbReference type="ARBA" id="ARBA00022917"/>
    </source>
</evidence>
<dbReference type="PROSITE" id="PS50886">
    <property type="entry name" value="TRBD"/>
    <property type="match status" value="1"/>
</dbReference>
<dbReference type="GeneID" id="14211744"/>
<dbReference type="SUPFAM" id="SSF50249">
    <property type="entry name" value="Nucleic acid-binding proteins"/>
    <property type="match status" value="1"/>
</dbReference>
<evidence type="ECO:0000259" key="16">
    <source>
        <dbReference type="PROSITE" id="PS50886"/>
    </source>
</evidence>
<dbReference type="RefSeq" id="WP_015232148.1">
    <property type="nucleotide sequence ID" value="NC_019791.1"/>
</dbReference>
<sequence>MRILEEKIDYSEFSKIDLRVGKVISAELVPNSRKLIKLIVDLGTEQRQILAGLQKWYKPEDFVGKFVVVVANLKSKIMGGLESQGMILAAPCGDDKKPVWLTPQEPVEPGSKVC</sequence>
<comment type="function">
    <text evidence="1">Is required not only for elongation of protein synthesis but also for the initiation of all mRNA translation through initiator tRNA(fMet) aminoacylation.</text>
</comment>
<dbReference type="InterPro" id="IPR004495">
    <property type="entry name" value="Met-tRNA-synth_bsu_C"/>
</dbReference>
<comment type="subunit">
    <text evidence="3">Homodimer.</text>
</comment>
<evidence type="ECO:0000256" key="4">
    <source>
        <dbReference type="ARBA" id="ARBA00012838"/>
    </source>
</evidence>
<comment type="subcellular location">
    <subcellularLocation>
        <location evidence="2">Cytoplasm</location>
    </subcellularLocation>
</comment>
<evidence type="ECO:0000256" key="9">
    <source>
        <dbReference type="ARBA" id="ARBA00022741"/>
    </source>
</evidence>
<evidence type="ECO:0000256" key="1">
    <source>
        <dbReference type="ARBA" id="ARBA00003314"/>
    </source>
</evidence>
<feature type="domain" description="TRNA-binding" evidence="16">
    <location>
        <begin position="12"/>
        <end position="114"/>
    </location>
</feature>
<dbReference type="KEGG" id="clg:Calag_0484"/>
<reference evidence="18" key="1">
    <citation type="submission" date="2012-03" db="EMBL/GenBank/DDBJ databases">
        <title>Complete genome of Caldisphaera lagunensis DSM 15908.</title>
        <authorList>
            <person name="Lucas S."/>
            <person name="Copeland A."/>
            <person name="Lapidus A."/>
            <person name="Glavina del Rio T."/>
            <person name="Dalin E."/>
            <person name="Tice H."/>
            <person name="Bruce D."/>
            <person name="Goodwin L."/>
            <person name="Pitluck S."/>
            <person name="Peters L."/>
            <person name="Mikhailova N."/>
            <person name="Teshima H."/>
            <person name="Kyrpides N."/>
            <person name="Mavromatis K."/>
            <person name="Ivanova N."/>
            <person name="Brettin T."/>
            <person name="Detter J.C."/>
            <person name="Han C."/>
            <person name="Larimer F."/>
            <person name="Land M."/>
            <person name="Hauser L."/>
            <person name="Markowitz V."/>
            <person name="Cheng J.-F."/>
            <person name="Hugenholtz P."/>
            <person name="Woyke T."/>
            <person name="Wu D."/>
            <person name="Spring S."/>
            <person name="Schroeder M."/>
            <person name="Brambilla E."/>
            <person name="Klenk H.-P."/>
            <person name="Eisen J.A."/>
        </authorList>
    </citation>
    <scope>NUCLEOTIDE SEQUENCE [LARGE SCALE GENOMIC DNA]</scope>
    <source>
        <strain evidence="18">DSM 15908 / JCM 11604 / IC-154</strain>
    </source>
</reference>
<keyword evidence="18" id="KW-1185">Reference proteome</keyword>
<organism evidence="17 18">
    <name type="scientific">Caldisphaera lagunensis (strain DSM 15908 / JCM 11604 / ANMR 0165 / IC-154)</name>
    <dbReference type="NCBI Taxonomy" id="1056495"/>
    <lineage>
        <taxon>Archaea</taxon>
        <taxon>Thermoproteota</taxon>
        <taxon>Thermoprotei</taxon>
        <taxon>Acidilobales</taxon>
        <taxon>Caldisphaeraceae</taxon>
        <taxon>Caldisphaera</taxon>
    </lineage>
</organism>
<dbReference type="EMBL" id="CP003378">
    <property type="protein sequence ID" value="AFZ70250.1"/>
    <property type="molecule type" value="Genomic_DNA"/>
</dbReference>
<dbReference type="Pfam" id="PF01588">
    <property type="entry name" value="tRNA_bind"/>
    <property type="match status" value="1"/>
</dbReference>
<evidence type="ECO:0000256" key="2">
    <source>
        <dbReference type="ARBA" id="ARBA00004496"/>
    </source>
</evidence>
<evidence type="ECO:0000256" key="3">
    <source>
        <dbReference type="ARBA" id="ARBA00011738"/>
    </source>
</evidence>
<dbReference type="InterPro" id="IPR051270">
    <property type="entry name" value="Tyrosine-tRNA_ligase_regulator"/>
</dbReference>
<dbReference type="CDD" id="cd02800">
    <property type="entry name" value="tRNA_bind_EcMetRS_like"/>
    <property type="match status" value="1"/>
</dbReference>
<dbReference type="GO" id="GO:0000049">
    <property type="term" value="F:tRNA binding"/>
    <property type="evidence" value="ECO:0007669"/>
    <property type="project" value="UniProtKB-KW"/>
</dbReference>
<evidence type="ECO:0000256" key="11">
    <source>
        <dbReference type="ARBA" id="ARBA00022884"/>
    </source>
</evidence>
<proteinExistence type="predicted"/>
<dbReference type="Proteomes" id="UP000010469">
    <property type="component" value="Chromosome"/>
</dbReference>
<protein>
    <recommendedName>
        <fullName evidence="5">Methionine--tRNA ligase</fullName>
        <ecNumber evidence="4">6.1.1.10</ecNumber>
    </recommendedName>
    <alternativeName>
        <fullName evidence="14">Methionyl-tRNA synthetase</fullName>
    </alternativeName>
</protein>
<keyword evidence="7" id="KW-0820">tRNA-binding</keyword>
<keyword evidence="9" id="KW-0547">Nucleotide-binding</keyword>
<keyword evidence="13 17" id="KW-0030">Aminoacyl-tRNA synthetase</keyword>
<evidence type="ECO:0000256" key="5">
    <source>
        <dbReference type="ARBA" id="ARBA00018753"/>
    </source>
</evidence>
<dbReference type="STRING" id="1056495.Calag_0484"/>
<dbReference type="InParanoid" id="L0AB28"/>
<dbReference type="FunFam" id="2.40.50.140:FF:000042">
    <property type="entry name" value="Methionine--tRNA ligase"/>
    <property type="match status" value="1"/>
</dbReference>
<evidence type="ECO:0000256" key="13">
    <source>
        <dbReference type="ARBA" id="ARBA00023146"/>
    </source>
</evidence>
<dbReference type="GO" id="GO:0005524">
    <property type="term" value="F:ATP binding"/>
    <property type="evidence" value="ECO:0007669"/>
    <property type="project" value="UniProtKB-KW"/>
</dbReference>
<dbReference type="InterPro" id="IPR012340">
    <property type="entry name" value="NA-bd_OB-fold"/>
</dbReference>
<evidence type="ECO:0000256" key="8">
    <source>
        <dbReference type="ARBA" id="ARBA00022598"/>
    </source>
</evidence>
<comment type="catalytic activity">
    <reaction evidence="15">
        <text>tRNA(Met) + L-methionine + ATP = L-methionyl-tRNA(Met) + AMP + diphosphate</text>
        <dbReference type="Rhea" id="RHEA:13481"/>
        <dbReference type="Rhea" id="RHEA-COMP:9667"/>
        <dbReference type="Rhea" id="RHEA-COMP:9698"/>
        <dbReference type="ChEBI" id="CHEBI:30616"/>
        <dbReference type="ChEBI" id="CHEBI:33019"/>
        <dbReference type="ChEBI" id="CHEBI:57844"/>
        <dbReference type="ChEBI" id="CHEBI:78442"/>
        <dbReference type="ChEBI" id="CHEBI:78530"/>
        <dbReference type="ChEBI" id="CHEBI:456215"/>
        <dbReference type="EC" id="6.1.1.10"/>
    </reaction>
</comment>
<dbReference type="NCBIfam" id="TIGR00399">
    <property type="entry name" value="metG_C_term"/>
    <property type="match status" value="1"/>
</dbReference>
<dbReference type="AlphaFoldDB" id="L0AB28"/>
<evidence type="ECO:0000256" key="15">
    <source>
        <dbReference type="ARBA" id="ARBA00047364"/>
    </source>
</evidence>
<evidence type="ECO:0000256" key="7">
    <source>
        <dbReference type="ARBA" id="ARBA00022555"/>
    </source>
</evidence>
<keyword evidence="12" id="KW-0648">Protein biosynthesis</keyword>
<dbReference type="eggNOG" id="arCOG01136">
    <property type="taxonomic scope" value="Archaea"/>
</dbReference>